<protein>
    <submittedName>
        <fullName evidence="1">Uncharacterized protein</fullName>
    </submittedName>
</protein>
<proteinExistence type="predicted"/>
<dbReference type="Proteomes" id="UP000663760">
    <property type="component" value="Chromosome 8"/>
</dbReference>
<name>A0A7I8KUS2_SPIIN</name>
<evidence type="ECO:0000313" key="2">
    <source>
        <dbReference type="Proteomes" id="UP000663760"/>
    </source>
</evidence>
<gene>
    <name evidence="1" type="ORF">SI8410_08011734</name>
</gene>
<accession>A0A7I8KUS2</accession>
<organism evidence="1 2">
    <name type="scientific">Spirodela intermedia</name>
    <name type="common">Intermediate duckweed</name>
    <dbReference type="NCBI Taxonomy" id="51605"/>
    <lineage>
        <taxon>Eukaryota</taxon>
        <taxon>Viridiplantae</taxon>
        <taxon>Streptophyta</taxon>
        <taxon>Embryophyta</taxon>
        <taxon>Tracheophyta</taxon>
        <taxon>Spermatophyta</taxon>
        <taxon>Magnoliopsida</taxon>
        <taxon>Liliopsida</taxon>
        <taxon>Araceae</taxon>
        <taxon>Lemnoideae</taxon>
        <taxon>Spirodela</taxon>
    </lineage>
</organism>
<dbReference type="AlphaFoldDB" id="A0A7I8KUS2"/>
<sequence>MPKLSTSALTVISWFTIHSEVMYPLVPLAMETSHFPQRLKPPPRAPLSMSLDIPKSASVGLYSSSRRMFWGFTSQCRTHSRHSSCR</sequence>
<evidence type="ECO:0000313" key="1">
    <source>
        <dbReference type="EMBL" id="CAA7401056.1"/>
    </source>
</evidence>
<reference evidence="1" key="1">
    <citation type="submission" date="2020-02" db="EMBL/GenBank/DDBJ databases">
        <authorList>
            <person name="Scholz U."/>
            <person name="Mascher M."/>
            <person name="Fiebig A."/>
        </authorList>
    </citation>
    <scope>NUCLEOTIDE SEQUENCE</scope>
</reference>
<dbReference type="EMBL" id="LR746271">
    <property type="protein sequence ID" value="CAA7401056.1"/>
    <property type="molecule type" value="Genomic_DNA"/>
</dbReference>
<keyword evidence="2" id="KW-1185">Reference proteome</keyword>